<protein>
    <recommendedName>
        <fullName evidence="6">Fe2OG dioxygenase domain-containing protein</fullName>
    </recommendedName>
</protein>
<dbReference type="InterPro" id="IPR044862">
    <property type="entry name" value="Pro_4_hyd_alph_FE2OG_OXY"/>
</dbReference>
<keyword evidence="5" id="KW-0408">Iron</keyword>
<feature type="domain" description="Fe2OG dioxygenase" evidence="6">
    <location>
        <begin position="114"/>
        <end position="208"/>
    </location>
</feature>
<keyword evidence="2" id="KW-0479">Metal-binding</keyword>
<dbReference type="STRING" id="695850.A0A067CHC9"/>
<dbReference type="AlphaFoldDB" id="A0A067CHC9"/>
<evidence type="ECO:0000256" key="5">
    <source>
        <dbReference type="ARBA" id="ARBA00023004"/>
    </source>
</evidence>
<evidence type="ECO:0000256" key="1">
    <source>
        <dbReference type="ARBA" id="ARBA00001961"/>
    </source>
</evidence>
<dbReference type="GO" id="GO:0004656">
    <property type="term" value="F:procollagen-proline 4-dioxygenase activity"/>
    <property type="evidence" value="ECO:0007669"/>
    <property type="project" value="TreeGrafter"/>
</dbReference>
<dbReference type="OrthoDB" id="69177at2759"/>
<dbReference type="GO" id="GO:0005506">
    <property type="term" value="F:iron ion binding"/>
    <property type="evidence" value="ECO:0007669"/>
    <property type="project" value="InterPro"/>
</dbReference>
<evidence type="ECO:0000313" key="7">
    <source>
        <dbReference type="EMBL" id="KDO28595.1"/>
    </source>
</evidence>
<dbReference type="OMA" id="YEDTRKC"/>
<dbReference type="GeneID" id="24128799"/>
<sequence length="212" mass="23773">MSAPLLAHCLNAEWTPAMIEAQPLSIDTEGNLVVVLDNVLTLDECEKLIAFSEGSDKGYEPALTNVGYGIQQLRPEIRHSDRCILYDTATAATLWHRIKDHLPPTFRDRALSGINESLRFLRYGVGHHFTPHYDGNYNRGDGEYSVLTVQFYLNSVEKGGETGMWIGEGEMLVMPKPGRVLIFQHRVYHSGEPVKAGIKYAIRSDIMSRPAE</sequence>
<evidence type="ECO:0000256" key="3">
    <source>
        <dbReference type="ARBA" id="ARBA00022964"/>
    </source>
</evidence>
<evidence type="ECO:0000256" key="2">
    <source>
        <dbReference type="ARBA" id="ARBA00022723"/>
    </source>
</evidence>
<dbReference type="Pfam" id="PF13640">
    <property type="entry name" value="2OG-FeII_Oxy_3"/>
    <property type="match status" value="1"/>
</dbReference>
<dbReference type="InterPro" id="IPR045054">
    <property type="entry name" value="P4HA-like"/>
</dbReference>
<accession>A0A067CHC9</accession>
<dbReference type="GO" id="GO:0005783">
    <property type="term" value="C:endoplasmic reticulum"/>
    <property type="evidence" value="ECO:0007669"/>
    <property type="project" value="TreeGrafter"/>
</dbReference>
<dbReference type="InterPro" id="IPR005123">
    <property type="entry name" value="Oxoglu/Fe-dep_dioxygenase_dom"/>
</dbReference>
<dbReference type="EMBL" id="KK583210">
    <property type="protein sequence ID" value="KDO28595.1"/>
    <property type="molecule type" value="Genomic_DNA"/>
</dbReference>
<comment type="cofactor">
    <cofactor evidence="1">
        <name>L-ascorbate</name>
        <dbReference type="ChEBI" id="CHEBI:38290"/>
    </cofactor>
</comment>
<gene>
    <name evidence="7" type="ORF">SPRG_06451</name>
</gene>
<dbReference type="RefSeq" id="XP_012200658.1">
    <property type="nucleotide sequence ID" value="XM_012345268.1"/>
</dbReference>
<dbReference type="VEuPathDB" id="FungiDB:SPRG_06451"/>
<keyword evidence="8" id="KW-1185">Reference proteome</keyword>
<organism evidence="7 8">
    <name type="scientific">Saprolegnia parasitica (strain CBS 223.65)</name>
    <dbReference type="NCBI Taxonomy" id="695850"/>
    <lineage>
        <taxon>Eukaryota</taxon>
        <taxon>Sar</taxon>
        <taxon>Stramenopiles</taxon>
        <taxon>Oomycota</taxon>
        <taxon>Saprolegniomycetes</taxon>
        <taxon>Saprolegniales</taxon>
        <taxon>Saprolegniaceae</taxon>
        <taxon>Saprolegnia</taxon>
    </lineage>
</organism>
<proteinExistence type="predicted"/>
<name>A0A067CHC9_SAPPC</name>
<dbReference type="SUPFAM" id="SSF51197">
    <property type="entry name" value="Clavaminate synthase-like"/>
    <property type="match status" value="1"/>
</dbReference>
<evidence type="ECO:0000313" key="8">
    <source>
        <dbReference type="Proteomes" id="UP000030745"/>
    </source>
</evidence>
<dbReference type="SMART" id="SM00702">
    <property type="entry name" value="P4Hc"/>
    <property type="match status" value="1"/>
</dbReference>
<evidence type="ECO:0000256" key="4">
    <source>
        <dbReference type="ARBA" id="ARBA00023002"/>
    </source>
</evidence>
<evidence type="ECO:0000259" key="6">
    <source>
        <dbReference type="PROSITE" id="PS51471"/>
    </source>
</evidence>
<dbReference type="Proteomes" id="UP000030745">
    <property type="component" value="Unassembled WGS sequence"/>
</dbReference>
<dbReference type="PANTHER" id="PTHR10869:SF241">
    <property type="entry name" value="FE2OG DIOXYGENASE DOMAIN-CONTAINING PROTEIN"/>
    <property type="match status" value="1"/>
</dbReference>
<dbReference type="InterPro" id="IPR006620">
    <property type="entry name" value="Pro_4_hyd_alph"/>
</dbReference>
<dbReference type="Gene3D" id="2.60.120.620">
    <property type="entry name" value="q2cbj1_9rhob like domain"/>
    <property type="match status" value="1"/>
</dbReference>
<keyword evidence="4" id="KW-0560">Oxidoreductase</keyword>
<reference evidence="7 8" key="1">
    <citation type="journal article" date="2013" name="PLoS Genet.">
        <title>Distinctive expansion of potential virulence genes in the genome of the oomycete fish pathogen Saprolegnia parasitica.</title>
        <authorList>
            <person name="Jiang R.H."/>
            <person name="de Bruijn I."/>
            <person name="Haas B.J."/>
            <person name="Belmonte R."/>
            <person name="Lobach L."/>
            <person name="Christie J."/>
            <person name="van den Ackerveken G."/>
            <person name="Bottin A."/>
            <person name="Bulone V."/>
            <person name="Diaz-Moreno S.M."/>
            <person name="Dumas B."/>
            <person name="Fan L."/>
            <person name="Gaulin E."/>
            <person name="Govers F."/>
            <person name="Grenville-Briggs L.J."/>
            <person name="Horner N.R."/>
            <person name="Levin J.Z."/>
            <person name="Mammella M."/>
            <person name="Meijer H.J."/>
            <person name="Morris P."/>
            <person name="Nusbaum C."/>
            <person name="Oome S."/>
            <person name="Phillips A.J."/>
            <person name="van Rooyen D."/>
            <person name="Rzeszutek E."/>
            <person name="Saraiva M."/>
            <person name="Secombes C.J."/>
            <person name="Seidl M.F."/>
            <person name="Snel B."/>
            <person name="Stassen J.H."/>
            <person name="Sykes S."/>
            <person name="Tripathy S."/>
            <person name="van den Berg H."/>
            <person name="Vega-Arreguin J.C."/>
            <person name="Wawra S."/>
            <person name="Young S.K."/>
            <person name="Zeng Q."/>
            <person name="Dieguez-Uribeondo J."/>
            <person name="Russ C."/>
            <person name="Tyler B.M."/>
            <person name="van West P."/>
        </authorList>
    </citation>
    <scope>NUCLEOTIDE SEQUENCE [LARGE SCALE GENOMIC DNA]</scope>
    <source>
        <strain evidence="7 8">CBS 223.65</strain>
    </source>
</reference>
<dbReference type="KEGG" id="spar:SPRG_06451"/>
<dbReference type="GO" id="GO:0031418">
    <property type="term" value="F:L-ascorbic acid binding"/>
    <property type="evidence" value="ECO:0007669"/>
    <property type="project" value="InterPro"/>
</dbReference>
<keyword evidence="3" id="KW-0223">Dioxygenase</keyword>
<dbReference type="PROSITE" id="PS51471">
    <property type="entry name" value="FE2OG_OXY"/>
    <property type="match status" value="1"/>
</dbReference>
<dbReference type="PANTHER" id="PTHR10869">
    <property type="entry name" value="PROLYL 4-HYDROXYLASE ALPHA SUBUNIT"/>
    <property type="match status" value="1"/>
</dbReference>